<keyword evidence="1" id="KW-0489">Methyltransferase</keyword>
<sequence length="47" mass="4807">MRCSSAKSRFSLRRPSAKMARLAASVSMCGLSPAVGAQYGLLCGGDG</sequence>
<keyword evidence="1" id="KW-0378">Hydrolase</keyword>
<dbReference type="Proteomes" id="UP000004105">
    <property type="component" value="Unassembled WGS sequence"/>
</dbReference>
<dbReference type="GO" id="GO:0008168">
    <property type="term" value="F:methyltransferase activity"/>
    <property type="evidence" value="ECO:0007669"/>
    <property type="project" value="UniProtKB-KW"/>
</dbReference>
<reference evidence="1 2" key="1">
    <citation type="submission" date="2011-02" db="EMBL/GenBank/DDBJ databases">
        <authorList>
            <person name="Muzny D."/>
            <person name="Qin X."/>
            <person name="Deng J."/>
            <person name="Jiang H."/>
            <person name="Liu Y."/>
            <person name="Qu J."/>
            <person name="Song X.-Z."/>
            <person name="Zhang L."/>
            <person name="Thornton R."/>
            <person name="Coyle M."/>
            <person name="Francisco L."/>
            <person name="Jackson L."/>
            <person name="Javaid M."/>
            <person name="Korchina V."/>
            <person name="Kovar C."/>
            <person name="Mata R."/>
            <person name="Mathew T."/>
            <person name="Ngo R."/>
            <person name="Nguyen L."/>
            <person name="Nguyen N."/>
            <person name="Okwuonu G."/>
            <person name="Ongeri F."/>
            <person name="Pham C."/>
            <person name="Simmons D."/>
            <person name="Wilczek-Boney K."/>
            <person name="Hale W."/>
            <person name="Jakkamsetti A."/>
            <person name="Pham P."/>
            <person name="Ruth R."/>
            <person name="San Lucas F."/>
            <person name="Warren J."/>
            <person name="Zhang J."/>
            <person name="Zhao Z."/>
            <person name="Zhou C."/>
            <person name="Zhu D."/>
            <person name="Lee S."/>
            <person name="Bess C."/>
            <person name="Blankenburg K."/>
            <person name="Forbes L."/>
            <person name="Fu Q."/>
            <person name="Gubbala S."/>
            <person name="Hirani K."/>
            <person name="Jayaseelan J.C."/>
            <person name="Lara F."/>
            <person name="Munidasa M."/>
            <person name="Palculict T."/>
            <person name="Patil S."/>
            <person name="Pu L.-L."/>
            <person name="Saada N."/>
            <person name="Tang L."/>
            <person name="Weissenberger G."/>
            <person name="Zhu Y."/>
            <person name="Hemphill L."/>
            <person name="Shang Y."/>
            <person name="Youmans B."/>
            <person name="Ayvaz T."/>
            <person name="Ross M."/>
            <person name="Santibanez J."/>
            <person name="Aqrawi P."/>
            <person name="Gross S."/>
            <person name="Joshi V."/>
            <person name="Fowler G."/>
            <person name="Nazareth L."/>
            <person name="Reid J."/>
            <person name="Worley K."/>
            <person name="Petrosino J."/>
            <person name="Highlander S."/>
            <person name="Gibbs R."/>
        </authorList>
    </citation>
    <scope>NUCLEOTIDE SEQUENCE [LARGE SCALE GENOMIC DNA]</scope>
    <source>
        <strain evidence="1 2">ATCC BAA-1200</strain>
    </source>
</reference>
<proteinExistence type="predicted"/>
<organism evidence="1 2">
    <name type="scientific">Neisseria bacilliformis ATCC BAA-1200</name>
    <dbReference type="NCBI Taxonomy" id="888742"/>
    <lineage>
        <taxon>Bacteria</taxon>
        <taxon>Pseudomonadati</taxon>
        <taxon>Pseudomonadota</taxon>
        <taxon>Betaproteobacteria</taxon>
        <taxon>Neisseriales</taxon>
        <taxon>Neisseriaceae</taxon>
        <taxon>Neisseria</taxon>
    </lineage>
</organism>
<gene>
    <name evidence="1" type="primary">pilD</name>
    <name evidence="1" type="ORF">HMPREF9123_1696</name>
</gene>
<dbReference type="AlphaFoldDB" id="F2BD90"/>
<dbReference type="EC" id="3.4.23.43" evidence="1"/>
<dbReference type="GO" id="GO:0032259">
    <property type="term" value="P:methylation"/>
    <property type="evidence" value="ECO:0007669"/>
    <property type="project" value="UniProtKB-KW"/>
</dbReference>
<dbReference type="HOGENOM" id="CLU_3170601_0_0_4"/>
<keyword evidence="1" id="KW-0808">Transferase</keyword>
<evidence type="ECO:0000313" key="1">
    <source>
        <dbReference type="EMBL" id="EGF10486.1"/>
    </source>
</evidence>
<dbReference type="EC" id="2.1.1.-" evidence="1"/>
<keyword evidence="2" id="KW-1185">Reference proteome</keyword>
<protein>
    <submittedName>
        <fullName evidence="1">Leader peptidase (Prepilin peptidase)/N-methyltransferase</fullName>
        <ecNumber evidence="1">2.1.1.-</ecNumber>
        <ecNumber evidence="1">3.4.23.43</ecNumber>
    </submittedName>
</protein>
<dbReference type="EMBL" id="AFAY01000035">
    <property type="protein sequence ID" value="EGF10486.1"/>
    <property type="molecule type" value="Genomic_DNA"/>
</dbReference>
<dbReference type="GO" id="GO:0004190">
    <property type="term" value="F:aspartic-type endopeptidase activity"/>
    <property type="evidence" value="ECO:0007669"/>
    <property type="project" value="UniProtKB-EC"/>
</dbReference>
<evidence type="ECO:0000313" key="2">
    <source>
        <dbReference type="Proteomes" id="UP000004105"/>
    </source>
</evidence>
<accession>F2BD90</accession>
<comment type="caution">
    <text evidence="1">The sequence shown here is derived from an EMBL/GenBank/DDBJ whole genome shotgun (WGS) entry which is preliminary data.</text>
</comment>
<name>F2BD90_9NEIS</name>